<accession>A0A7V8VH64</accession>
<name>A0A7V8VH64_9BACT</name>
<sequence length="48" mass="5553">MELKAYNSKYSFMLGRRTLEGEWLVVRYGVEADQAALRQETRESIDAA</sequence>
<feature type="non-terminal residue" evidence="1">
    <location>
        <position position="48"/>
    </location>
</feature>
<dbReference type="Proteomes" id="UP000542342">
    <property type="component" value="Unassembled WGS sequence"/>
</dbReference>
<keyword evidence="2" id="KW-1185">Reference proteome</keyword>
<evidence type="ECO:0000313" key="2">
    <source>
        <dbReference type="Proteomes" id="UP000542342"/>
    </source>
</evidence>
<dbReference type="EMBL" id="JACEFB010000053">
    <property type="protein sequence ID" value="MBA2227989.1"/>
    <property type="molecule type" value="Genomic_DNA"/>
</dbReference>
<gene>
    <name evidence="1" type="ORF">H0921_17660</name>
</gene>
<organism evidence="1 2">
    <name type="scientific">Thermogemmata fonticola</name>
    <dbReference type="NCBI Taxonomy" id="2755323"/>
    <lineage>
        <taxon>Bacteria</taxon>
        <taxon>Pseudomonadati</taxon>
        <taxon>Planctomycetota</taxon>
        <taxon>Planctomycetia</taxon>
        <taxon>Gemmatales</taxon>
        <taxon>Gemmataceae</taxon>
        <taxon>Thermogemmata</taxon>
    </lineage>
</organism>
<comment type="caution">
    <text evidence="1">The sequence shown here is derived from an EMBL/GenBank/DDBJ whole genome shotgun (WGS) entry which is preliminary data.</text>
</comment>
<reference evidence="1 2" key="1">
    <citation type="submission" date="2020-07" db="EMBL/GenBank/DDBJ databases">
        <title>Thermogemmata thermophila gen. nov., sp. nov., a novel moderate thermophilic planctomycete from a Kamchatka hot spring.</title>
        <authorList>
            <person name="Elcheninov A.G."/>
            <person name="Podosokorskaya O.A."/>
            <person name="Kovaleva O.L."/>
            <person name="Novikov A."/>
            <person name="Bonch-Osmolovskaya E.A."/>
            <person name="Toshchakov S.V."/>
            <person name="Kublanov I.V."/>
        </authorList>
    </citation>
    <scope>NUCLEOTIDE SEQUENCE [LARGE SCALE GENOMIC DNA]</scope>
    <source>
        <strain evidence="1 2">2918</strain>
    </source>
</reference>
<proteinExistence type="predicted"/>
<evidence type="ECO:0000313" key="1">
    <source>
        <dbReference type="EMBL" id="MBA2227989.1"/>
    </source>
</evidence>
<protein>
    <submittedName>
        <fullName evidence="1">Uncharacterized protein</fullName>
    </submittedName>
</protein>
<dbReference type="AlphaFoldDB" id="A0A7V8VH64"/>